<keyword evidence="3" id="KW-0813">Transport</keyword>
<proteinExistence type="inferred from homology"/>
<dbReference type="PATRIC" id="fig|710421.3.peg.1803"/>
<dbReference type="InterPro" id="IPR051313">
    <property type="entry name" value="Bact_iron-sidero_bind"/>
</dbReference>
<dbReference type="PANTHER" id="PTHR30532">
    <property type="entry name" value="IRON III DICITRATE-BINDING PERIPLASMIC PROTEIN"/>
    <property type="match status" value="1"/>
</dbReference>
<dbReference type="KEGG" id="mcb:Mycch_1799"/>
<evidence type="ECO:0000259" key="6">
    <source>
        <dbReference type="PROSITE" id="PS50983"/>
    </source>
</evidence>
<evidence type="ECO:0000256" key="2">
    <source>
        <dbReference type="ARBA" id="ARBA00008814"/>
    </source>
</evidence>
<dbReference type="GO" id="GO:0030288">
    <property type="term" value="C:outer membrane-bounded periplasmic space"/>
    <property type="evidence" value="ECO:0007669"/>
    <property type="project" value="TreeGrafter"/>
</dbReference>
<evidence type="ECO:0000313" key="8">
    <source>
        <dbReference type="Proteomes" id="UP000006057"/>
    </source>
</evidence>
<evidence type="ECO:0000256" key="4">
    <source>
        <dbReference type="ARBA" id="ARBA00022729"/>
    </source>
</evidence>
<comment type="subcellular location">
    <subcellularLocation>
        <location evidence="1">Cell envelope</location>
    </subcellularLocation>
</comment>
<dbReference type="CDD" id="cd01146">
    <property type="entry name" value="FhuD"/>
    <property type="match status" value="1"/>
</dbReference>
<keyword evidence="8" id="KW-1185">Reference proteome</keyword>
<evidence type="ECO:0000256" key="1">
    <source>
        <dbReference type="ARBA" id="ARBA00004196"/>
    </source>
</evidence>
<organism evidence="7 8">
    <name type="scientific">Mycolicibacterium chubuense (strain NBB4)</name>
    <name type="common">Mycobacterium chubuense</name>
    <dbReference type="NCBI Taxonomy" id="710421"/>
    <lineage>
        <taxon>Bacteria</taxon>
        <taxon>Bacillati</taxon>
        <taxon>Actinomycetota</taxon>
        <taxon>Actinomycetes</taxon>
        <taxon>Mycobacteriales</taxon>
        <taxon>Mycobacteriaceae</taxon>
        <taxon>Mycolicibacterium</taxon>
    </lineage>
</organism>
<gene>
    <name evidence="7" type="ordered locus">Mycch_1799</name>
</gene>
<dbReference type="AlphaFoldDB" id="I4BH32"/>
<dbReference type="STRING" id="710421.Mycch_1799"/>
<dbReference type="PROSITE" id="PS50983">
    <property type="entry name" value="FE_B12_PBP"/>
    <property type="match status" value="1"/>
</dbReference>
<dbReference type="Gene3D" id="3.40.50.1980">
    <property type="entry name" value="Nitrogenase molybdenum iron protein domain"/>
    <property type="match status" value="2"/>
</dbReference>
<sequence precursor="true">MKHRDVTVGDVLLTGARWGRWIPRSCAVLAIAGAVGVSVVSGCGSSDNASAPTPVETPITSTTRIAGAGVLGNDRRPDESCAPQPAPLDDGPPDREVRNATAHAVSPPVPETTLVRADPQRIVVLSGDQLDALCALGLQSRIVAAALPDGSTEQPSYLGSVIHRVPSAGRRSEPDMTAIRDAKPDLILGSVALTPQAHPGLSQIAPTVFGGPPGAAWKDNLRTVGAATGRAAAADRLIEDFDRAAHKTGADNDAIHFQASIVQFTDTTMRVFGADDFPARVLADVGVDRPAAQRFTDKPYAEIGISDEDLAGKPDFSIADGDIVYISFASAEAKQRAPAVLDSDAWKRLSANRDNRVFAVNNEVWQTGEGIVAARGILADLRWVNAPIN</sequence>
<dbReference type="HOGENOM" id="CLU_038034_0_2_11"/>
<accession>I4BH32</accession>
<keyword evidence="4" id="KW-0732">Signal</keyword>
<dbReference type="eggNOG" id="COG0614">
    <property type="taxonomic scope" value="Bacteria"/>
</dbReference>
<evidence type="ECO:0000256" key="3">
    <source>
        <dbReference type="ARBA" id="ARBA00022448"/>
    </source>
</evidence>
<comment type="similarity">
    <text evidence="2">Belongs to the bacterial solute-binding protein 8 family.</text>
</comment>
<protein>
    <submittedName>
        <fullName evidence="7">ABC-type Fe3+-hydroxamate transport system, periplasmic component</fullName>
    </submittedName>
</protein>
<dbReference type="SUPFAM" id="SSF53807">
    <property type="entry name" value="Helical backbone' metal receptor"/>
    <property type="match status" value="1"/>
</dbReference>
<dbReference type="PANTHER" id="PTHR30532:SF25">
    <property type="entry name" value="IRON(III) DICITRATE-BINDING PERIPLASMIC PROTEIN"/>
    <property type="match status" value="1"/>
</dbReference>
<evidence type="ECO:0000313" key="7">
    <source>
        <dbReference type="EMBL" id="AFM16589.1"/>
    </source>
</evidence>
<dbReference type="EMBL" id="CP003053">
    <property type="protein sequence ID" value="AFM16589.1"/>
    <property type="molecule type" value="Genomic_DNA"/>
</dbReference>
<dbReference type="GO" id="GO:1901678">
    <property type="term" value="P:iron coordination entity transport"/>
    <property type="evidence" value="ECO:0007669"/>
    <property type="project" value="UniProtKB-ARBA"/>
</dbReference>
<reference evidence="7 8" key="1">
    <citation type="submission" date="2012-06" db="EMBL/GenBank/DDBJ databases">
        <title>Complete sequence of chromosome of Mycobacterium chubuense NBB4.</title>
        <authorList>
            <consortium name="US DOE Joint Genome Institute"/>
            <person name="Lucas S."/>
            <person name="Han J."/>
            <person name="Lapidus A."/>
            <person name="Cheng J.-F."/>
            <person name="Goodwin L."/>
            <person name="Pitluck S."/>
            <person name="Peters L."/>
            <person name="Mikhailova N."/>
            <person name="Teshima H."/>
            <person name="Detter J.C."/>
            <person name="Han C."/>
            <person name="Tapia R."/>
            <person name="Land M."/>
            <person name="Hauser L."/>
            <person name="Kyrpides N."/>
            <person name="Ivanova N."/>
            <person name="Pagani I."/>
            <person name="Mattes T."/>
            <person name="Holmes A."/>
            <person name="Rutledge P."/>
            <person name="Paulsen I."/>
            <person name="Coleman N."/>
            <person name="Woyke T."/>
        </authorList>
    </citation>
    <scope>NUCLEOTIDE SEQUENCE [LARGE SCALE GENOMIC DNA]</scope>
    <source>
        <strain evidence="7 8">NBB4</strain>
    </source>
</reference>
<evidence type="ECO:0000256" key="5">
    <source>
        <dbReference type="SAM" id="MobiDB-lite"/>
    </source>
</evidence>
<dbReference type="Pfam" id="PF01497">
    <property type="entry name" value="Peripla_BP_2"/>
    <property type="match status" value="1"/>
</dbReference>
<feature type="region of interest" description="Disordered" evidence="5">
    <location>
        <begin position="69"/>
        <end position="113"/>
    </location>
</feature>
<feature type="domain" description="Fe/B12 periplasmic-binding" evidence="6">
    <location>
        <begin position="121"/>
        <end position="389"/>
    </location>
</feature>
<dbReference type="Proteomes" id="UP000006057">
    <property type="component" value="Chromosome"/>
</dbReference>
<name>I4BH32_MYCCN</name>
<dbReference type="InterPro" id="IPR002491">
    <property type="entry name" value="ABC_transptr_periplasmic_BD"/>
</dbReference>